<keyword evidence="1" id="KW-1133">Transmembrane helix</keyword>
<accession>A0ABU3HBK6</accession>
<evidence type="ECO:0000313" key="2">
    <source>
        <dbReference type="EMBL" id="MDT3428194.1"/>
    </source>
</evidence>
<evidence type="ECO:0000256" key="1">
    <source>
        <dbReference type="SAM" id="Phobius"/>
    </source>
</evidence>
<sequence length="38" mass="4181">MKKRWDGMLYSRIIINAVIVASVVMALTSGFRLIGGGR</sequence>
<name>A0ABU3HBK6_9BACL</name>
<proteinExistence type="predicted"/>
<evidence type="ECO:0000313" key="3">
    <source>
        <dbReference type="Proteomes" id="UP001248709"/>
    </source>
</evidence>
<keyword evidence="3" id="KW-1185">Reference proteome</keyword>
<feature type="transmembrane region" description="Helical" evidence="1">
    <location>
        <begin position="12"/>
        <end position="34"/>
    </location>
</feature>
<keyword evidence="1" id="KW-0812">Transmembrane</keyword>
<comment type="caution">
    <text evidence="2">The sequence shown here is derived from an EMBL/GenBank/DDBJ whole genome shotgun (WGS) entry which is preliminary data.</text>
</comment>
<reference evidence="2 3" key="1">
    <citation type="submission" date="2023-07" db="EMBL/GenBank/DDBJ databases">
        <title>Genomic Encyclopedia of Type Strains, Phase IV (KMG-IV): sequencing the most valuable type-strain genomes for metagenomic binning, comparative biology and taxonomic classification.</title>
        <authorList>
            <person name="Goeker M."/>
        </authorList>
    </citation>
    <scope>NUCLEOTIDE SEQUENCE [LARGE SCALE GENOMIC DNA]</scope>
    <source>
        <strain evidence="2 3">T98</strain>
    </source>
</reference>
<dbReference type="EMBL" id="JAUSUY010000018">
    <property type="protein sequence ID" value="MDT3428194.1"/>
    <property type="molecule type" value="Genomic_DNA"/>
</dbReference>
<gene>
    <name evidence="2" type="ORF">J2Z22_003785</name>
</gene>
<keyword evidence="1" id="KW-0472">Membrane</keyword>
<dbReference type="Proteomes" id="UP001248709">
    <property type="component" value="Unassembled WGS sequence"/>
</dbReference>
<organism evidence="2 3">
    <name type="scientific">Paenibacillus forsythiae</name>
    <dbReference type="NCBI Taxonomy" id="365616"/>
    <lineage>
        <taxon>Bacteria</taxon>
        <taxon>Bacillati</taxon>
        <taxon>Bacillota</taxon>
        <taxon>Bacilli</taxon>
        <taxon>Bacillales</taxon>
        <taxon>Paenibacillaceae</taxon>
        <taxon>Paenibacillus</taxon>
    </lineage>
</organism>
<protein>
    <submittedName>
        <fullName evidence="2">Uncharacterized protein</fullName>
    </submittedName>
</protein>